<sequence length="106" mass="12048">MNPELEKQLNPTICRRMLIAHLIETMPKPNNPALEEATGWPRRTVQDIIAKGLPGHGTRVEFVQQGVRNNDGYYVLKDWGSFDRQWVREQLPAICRVLGVSSPAPE</sequence>
<gene>
    <name evidence="1" type="ORF">FHS09_002967</name>
</gene>
<dbReference type="InterPro" id="IPR017162">
    <property type="entry name" value="UCP037266"/>
</dbReference>
<evidence type="ECO:0008006" key="3">
    <source>
        <dbReference type="Google" id="ProtNLM"/>
    </source>
</evidence>
<dbReference type="EMBL" id="JACHWZ010000013">
    <property type="protein sequence ID" value="MBB3062123.1"/>
    <property type="molecule type" value="Genomic_DNA"/>
</dbReference>
<dbReference type="Proteomes" id="UP000535937">
    <property type="component" value="Unassembled WGS sequence"/>
</dbReference>
<comment type="caution">
    <text evidence="1">The sequence shown here is derived from an EMBL/GenBank/DDBJ whole genome shotgun (WGS) entry which is preliminary data.</text>
</comment>
<reference evidence="1 2" key="1">
    <citation type="submission" date="2020-08" db="EMBL/GenBank/DDBJ databases">
        <title>Genomic Encyclopedia of Type Strains, Phase III (KMG-III): the genomes of soil and plant-associated and newly described type strains.</title>
        <authorList>
            <person name="Whitman W."/>
        </authorList>
    </citation>
    <scope>NUCLEOTIDE SEQUENCE [LARGE SCALE GENOMIC DNA]</scope>
    <source>
        <strain evidence="1 2">CECT 8799</strain>
    </source>
</reference>
<accession>A0A7W4WED6</accession>
<protein>
    <recommendedName>
        <fullName evidence="3">Helix-turn-helix domain-containing protein</fullName>
    </recommendedName>
</protein>
<keyword evidence="2" id="KW-1185">Reference proteome</keyword>
<proteinExistence type="predicted"/>
<dbReference type="RefSeq" id="WP_183461128.1">
    <property type="nucleotide sequence ID" value="NZ_JACHWZ010000013.1"/>
</dbReference>
<evidence type="ECO:0000313" key="2">
    <source>
        <dbReference type="Proteomes" id="UP000535937"/>
    </source>
</evidence>
<name>A0A7W4WED6_9GAMM</name>
<evidence type="ECO:0000313" key="1">
    <source>
        <dbReference type="EMBL" id="MBB3062123.1"/>
    </source>
</evidence>
<organism evidence="1 2">
    <name type="scientific">Microbulbifer rhizosphaerae</name>
    <dbReference type="NCBI Taxonomy" id="1562603"/>
    <lineage>
        <taxon>Bacteria</taxon>
        <taxon>Pseudomonadati</taxon>
        <taxon>Pseudomonadota</taxon>
        <taxon>Gammaproteobacteria</taxon>
        <taxon>Cellvibrionales</taxon>
        <taxon>Microbulbiferaceae</taxon>
        <taxon>Microbulbifer</taxon>
    </lineage>
</organism>
<dbReference type="PIRSF" id="PIRSF037266">
    <property type="entry name" value="UCP037266"/>
    <property type="match status" value="1"/>
</dbReference>
<dbReference type="Pfam" id="PF09904">
    <property type="entry name" value="HTH_43"/>
    <property type="match status" value="1"/>
</dbReference>
<dbReference type="AlphaFoldDB" id="A0A7W4WED6"/>
<dbReference type="Gene3D" id="1.10.10.10">
    <property type="entry name" value="Winged helix-like DNA-binding domain superfamily/Winged helix DNA-binding domain"/>
    <property type="match status" value="1"/>
</dbReference>
<dbReference type="InterPro" id="IPR036388">
    <property type="entry name" value="WH-like_DNA-bd_sf"/>
</dbReference>